<keyword evidence="6 15" id="KW-0698">rRNA processing</keyword>
<dbReference type="EC" id="3.1.26.3" evidence="15"/>
<accession>A0A6N2V0Y2</accession>
<evidence type="ECO:0000256" key="7">
    <source>
        <dbReference type="ARBA" id="ARBA00022664"/>
    </source>
</evidence>
<dbReference type="GO" id="GO:0008033">
    <property type="term" value="P:tRNA processing"/>
    <property type="evidence" value="ECO:0007669"/>
    <property type="project" value="UniProtKB-KW"/>
</dbReference>
<dbReference type="RefSeq" id="WP_156723957.1">
    <property type="nucleotide sequence ID" value="NZ_CACRSX010000045.1"/>
</dbReference>
<dbReference type="PANTHER" id="PTHR11207:SF0">
    <property type="entry name" value="RIBONUCLEASE 3"/>
    <property type="match status" value="1"/>
</dbReference>
<keyword evidence="12 15" id="KW-0378">Hydrolase</keyword>
<dbReference type="SUPFAM" id="SSF54768">
    <property type="entry name" value="dsRNA-binding domain-like"/>
    <property type="match status" value="1"/>
</dbReference>
<dbReference type="PROSITE" id="PS50142">
    <property type="entry name" value="RNASE_3_2"/>
    <property type="match status" value="1"/>
</dbReference>
<evidence type="ECO:0000313" key="18">
    <source>
        <dbReference type="EMBL" id="VYT24104.1"/>
    </source>
</evidence>
<dbReference type="SUPFAM" id="SSF69065">
    <property type="entry name" value="RNase III domain-like"/>
    <property type="match status" value="1"/>
</dbReference>
<dbReference type="SMART" id="SM00358">
    <property type="entry name" value="DSRM"/>
    <property type="match status" value="1"/>
</dbReference>
<dbReference type="GO" id="GO:0006364">
    <property type="term" value="P:rRNA processing"/>
    <property type="evidence" value="ECO:0007669"/>
    <property type="project" value="UniProtKB-UniRule"/>
</dbReference>
<dbReference type="EMBL" id="CACRSX010000045">
    <property type="protein sequence ID" value="VYT24104.1"/>
    <property type="molecule type" value="Genomic_DNA"/>
</dbReference>
<comment type="similarity">
    <text evidence="3">Belongs to the ribonuclease III family.</text>
</comment>
<dbReference type="PANTHER" id="PTHR11207">
    <property type="entry name" value="RIBONUCLEASE III"/>
    <property type="match status" value="1"/>
</dbReference>
<keyword evidence="13 15" id="KW-0460">Magnesium</keyword>
<dbReference type="GO" id="GO:0003725">
    <property type="term" value="F:double-stranded RNA binding"/>
    <property type="evidence" value="ECO:0007669"/>
    <property type="project" value="TreeGrafter"/>
</dbReference>
<evidence type="ECO:0000256" key="11">
    <source>
        <dbReference type="ARBA" id="ARBA00022759"/>
    </source>
</evidence>
<dbReference type="PROSITE" id="PS50137">
    <property type="entry name" value="DS_RBD"/>
    <property type="match status" value="1"/>
</dbReference>
<organism evidence="18">
    <name type="scientific">Anaerostipes hadrus</name>
    <dbReference type="NCBI Taxonomy" id="649756"/>
    <lineage>
        <taxon>Bacteria</taxon>
        <taxon>Bacillati</taxon>
        <taxon>Bacillota</taxon>
        <taxon>Clostridia</taxon>
        <taxon>Lachnospirales</taxon>
        <taxon>Lachnospiraceae</taxon>
        <taxon>Anaerostipes</taxon>
    </lineage>
</organism>
<evidence type="ECO:0000256" key="9">
    <source>
        <dbReference type="ARBA" id="ARBA00022722"/>
    </source>
</evidence>
<protein>
    <recommendedName>
        <fullName evidence="15">Ribonuclease 3</fullName>
        <ecNumber evidence="15">3.1.26.3</ecNumber>
    </recommendedName>
    <alternativeName>
        <fullName evidence="15">Ribonuclease III</fullName>
        <shortName evidence="15">RNase III</shortName>
    </alternativeName>
</protein>
<evidence type="ECO:0000256" key="5">
    <source>
        <dbReference type="ARBA" id="ARBA00022490"/>
    </source>
</evidence>
<dbReference type="Gene3D" id="1.10.1520.10">
    <property type="entry name" value="Ribonuclease III domain"/>
    <property type="match status" value="1"/>
</dbReference>
<keyword evidence="15" id="KW-0699">rRNA-binding</keyword>
<dbReference type="InterPro" id="IPR000999">
    <property type="entry name" value="RNase_III_dom"/>
</dbReference>
<keyword evidence="8 15" id="KW-0819">tRNA processing</keyword>
<feature type="active site" evidence="15">
    <location>
        <position position="124"/>
    </location>
</feature>
<feature type="domain" description="RNase III" evidence="17">
    <location>
        <begin position="6"/>
        <end position="135"/>
    </location>
</feature>
<evidence type="ECO:0000256" key="8">
    <source>
        <dbReference type="ARBA" id="ARBA00022694"/>
    </source>
</evidence>
<comment type="catalytic activity">
    <reaction evidence="1 15">
        <text>Endonucleolytic cleavage to 5'-phosphomonoester.</text>
        <dbReference type="EC" id="3.1.26.3"/>
    </reaction>
</comment>
<feature type="binding site" evidence="15">
    <location>
        <position position="121"/>
    </location>
    <ligand>
        <name>Mg(2+)</name>
        <dbReference type="ChEBI" id="CHEBI:18420"/>
    </ligand>
</feature>
<dbReference type="Pfam" id="PF14622">
    <property type="entry name" value="Ribonucleas_3_3"/>
    <property type="match status" value="1"/>
</dbReference>
<dbReference type="GO" id="GO:0019843">
    <property type="term" value="F:rRNA binding"/>
    <property type="evidence" value="ECO:0007669"/>
    <property type="project" value="UniProtKB-KW"/>
</dbReference>
<dbReference type="GO" id="GO:0006397">
    <property type="term" value="P:mRNA processing"/>
    <property type="evidence" value="ECO:0007669"/>
    <property type="project" value="UniProtKB-UniRule"/>
</dbReference>
<dbReference type="Gene3D" id="3.30.160.20">
    <property type="match status" value="1"/>
</dbReference>
<dbReference type="GO" id="GO:0042802">
    <property type="term" value="F:identical protein binding"/>
    <property type="evidence" value="ECO:0007669"/>
    <property type="project" value="UniProtKB-ARBA"/>
</dbReference>
<dbReference type="SMART" id="SM00535">
    <property type="entry name" value="RIBOc"/>
    <property type="match status" value="1"/>
</dbReference>
<dbReference type="FunFam" id="3.30.160.20:FF:000003">
    <property type="entry name" value="Ribonuclease 3"/>
    <property type="match status" value="1"/>
</dbReference>
<dbReference type="HAMAP" id="MF_00104">
    <property type="entry name" value="RNase_III"/>
    <property type="match status" value="1"/>
</dbReference>
<comment type="cofactor">
    <cofactor evidence="15">
        <name>Mg(2+)</name>
        <dbReference type="ChEBI" id="CHEBI:18420"/>
    </cofactor>
</comment>
<comment type="function">
    <text evidence="15">Digests double-stranded RNA. Involved in the processing of primary rRNA transcript to yield the immediate precursors to the large and small rRNAs (23S and 16S). Processes some mRNAs, and tRNAs when they are encoded in the rRNA operon. Processes pre-crRNA and tracrRNA of type II CRISPR loci if present in the organism.</text>
</comment>
<evidence type="ECO:0000256" key="6">
    <source>
        <dbReference type="ARBA" id="ARBA00022552"/>
    </source>
</evidence>
<dbReference type="CDD" id="cd10845">
    <property type="entry name" value="DSRM_RNAse_III_family"/>
    <property type="match status" value="1"/>
</dbReference>
<dbReference type="FunFam" id="1.10.1520.10:FF:000001">
    <property type="entry name" value="Ribonuclease 3"/>
    <property type="match status" value="1"/>
</dbReference>
<sequence length="228" mass="25586">MDAKSVEEFQEQIGIIFHEPSRLWNAFIHSSYANERRMSKDKNNERLEFLGDAVLELVTSNYLYRTYQKESEGKLSKIRASLVCEPTLAGCARDINLGKYVLLSKGEDMTGGRSRDSILSDAFEAVIGAIYLDQGIETATKFIETYLFKDVENKVLFFDAKTNLQEIVQGEGKGRLKYVLVGEEGPDHAKIFTVEARLGENVIGTGSGHSKKSAEQHAAFEAIKRHKK</sequence>
<keyword evidence="5 15" id="KW-0963">Cytoplasm</keyword>
<dbReference type="InterPro" id="IPR011907">
    <property type="entry name" value="RNase_III"/>
</dbReference>
<evidence type="ECO:0000256" key="1">
    <source>
        <dbReference type="ARBA" id="ARBA00000109"/>
    </source>
</evidence>
<evidence type="ECO:0000256" key="12">
    <source>
        <dbReference type="ARBA" id="ARBA00022801"/>
    </source>
</evidence>
<keyword evidence="10 15" id="KW-0479">Metal-binding</keyword>
<feature type="domain" description="DRBM" evidence="16">
    <location>
        <begin position="159"/>
        <end position="228"/>
    </location>
</feature>
<comment type="subcellular location">
    <subcellularLocation>
        <location evidence="2 15">Cytoplasm</location>
    </subcellularLocation>
</comment>
<dbReference type="GO" id="GO:0004525">
    <property type="term" value="F:ribonuclease III activity"/>
    <property type="evidence" value="ECO:0007669"/>
    <property type="project" value="UniProtKB-UniRule"/>
</dbReference>
<keyword evidence="11 15" id="KW-0255">Endonuclease</keyword>
<dbReference type="GO" id="GO:0010468">
    <property type="term" value="P:regulation of gene expression"/>
    <property type="evidence" value="ECO:0007669"/>
    <property type="project" value="TreeGrafter"/>
</dbReference>
<evidence type="ECO:0000256" key="14">
    <source>
        <dbReference type="ARBA" id="ARBA00022884"/>
    </source>
</evidence>
<evidence type="ECO:0000256" key="15">
    <source>
        <dbReference type="HAMAP-Rule" id="MF_00104"/>
    </source>
</evidence>
<dbReference type="PROSITE" id="PS00517">
    <property type="entry name" value="RNASE_3_1"/>
    <property type="match status" value="1"/>
</dbReference>
<feature type="active site" evidence="15">
    <location>
        <position position="52"/>
    </location>
</feature>
<evidence type="ECO:0000259" key="16">
    <source>
        <dbReference type="PROSITE" id="PS50137"/>
    </source>
</evidence>
<evidence type="ECO:0000256" key="10">
    <source>
        <dbReference type="ARBA" id="ARBA00022723"/>
    </source>
</evidence>
<gene>
    <name evidence="15 18" type="primary">rnc</name>
    <name evidence="18" type="ORF">AHLFYP4_00044</name>
</gene>
<proteinExistence type="inferred from homology"/>
<feature type="binding site" evidence="15">
    <location>
        <position position="48"/>
    </location>
    <ligand>
        <name>Mg(2+)</name>
        <dbReference type="ChEBI" id="CHEBI:18420"/>
    </ligand>
</feature>
<keyword evidence="7 15" id="KW-0507">mRNA processing</keyword>
<dbReference type="GO" id="GO:0046872">
    <property type="term" value="F:metal ion binding"/>
    <property type="evidence" value="ECO:0007669"/>
    <property type="project" value="UniProtKB-KW"/>
</dbReference>
<evidence type="ECO:0000256" key="3">
    <source>
        <dbReference type="ARBA" id="ARBA00010183"/>
    </source>
</evidence>
<dbReference type="AlphaFoldDB" id="A0A6N2V0Y2"/>
<keyword evidence="14 15" id="KW-0694">RNA-binding</keyword>
<keyword evidence="9 15" id="KW-0540">Nuclease</keyword>
<evidence type="ECO:0000256" key="2">
    <source>
        <dbReference type="ARBA" id="ARBA00004496"/>
    </source>
</evidence>
<evidence type="ECO:0000259" key="17">
    <source>
        <dbReference type="PROSITE" id="PS50142"/>
    </source>
</evidence>
<dbReference type="GO" id="GO:0005737">
    <property type="term" value="C:cytoplasm"/>
    <property type="evidence" value="ECO:0007669"/>
    <property type="project" value="UniProtKB-SubCell"/>
</dbReference>
<feature type="binding site" evidence="15">
    <location>
        <position position="124"/>
    </location>
    <ligand>
        <name>Mg(2+)</name>
        <dbReference type="ChEBI" id="CHEBI:18420"/>
    </ligand>
</feature>
<dbReference type="CDD" id="cd00593">
    <property type="entry name" value="RIBOc"/>
    <property type="match status" value="1"/>
</dbReference>
<name>A0A6N2V0Y2_ANAHA</name>
<comment type="subunit">
    <text evidence="4 15">Homodimer.</text>
</comment>
<reference evidence="18" key="1">
    <citation type="submission" date="2019-11" db="EMBL/GenBank/DDBJ databases">
        <authorList>
            <person name="Feng L."/>
        </authorList>
    </citation>
    <scope>NUCLEOTIDE SEQUENCE</scope>
    <source>
        <strain evidence="18">AhadrusLFYP4</strain>
    </source>
</reference>
<evidence type="ECO:0000256" key="4">
    <source>
        <dbReference type="ARBA" id="ARBA00011738"/>
    </source>
</evidence>
<dbReference type="NCBIfam" id="TIGR02191">
    <property type="entry name" value="RNaseIII"/>
    <property type="match status" value="1"/>
</dbReference>
<dbReference type="InterPro" id="IPR036389">
    <property type="entry name" value="RNase_III_sf"/>
</dbReference>
<dbReference type="Pfam" id="PF00035">
    <property type="entry name" value="dsrm"/>
    <property type="match status" value="1"/>
</dbReference>
<evidence type="ECO:0000256" key="13">
    <source>
        <dbReference type="ARBA" id="ARBA00022842"/>
    </source>
</evidence>
<dbReference type="InterPro" id="IPR014720">
    <property type="entry name" value="dsRBD_dom"/>
</dbReference>